<dbReference type="SUPFAM" id="SSF47413">
    <property type="entry name" value="lambda repressor-like DNA-binding domains"/>
    <property type="match status" value="1"/>
</dbReference>
<dbReference type="InterPro" id="IPR036286">
    <property type="entry name" value="LexA/Signal_pep-like_sf"/>
</dbReference>
<dbReference type="SUPFAM" id="SSF51306">
    <property type="entry name" value="LexA/Signal peptidase"/>
    <property type="match status" value="1"/>
</dbReference>
<name>A0A3D8Y3K4_9BACT</name>
<comment type="caution">
    <text evidence="5">The sequence shown here is derived from an EMBL/GenBank/DDBJ whole genome shotgun (WGS) entry which is preliminary data.</text>
</comment>
<dbReference type="Proteomes" id="UP000256373">
    <property type="component" value="Unassembled WGS sequence"/>
</dbReference>
<sequence length="252" mass="28502">MSVEEEFKRFKQIREELKLTQAVFAEELGIGSTTADIERGRTRIPGHAVKELLKKYHINPLWLFGESGQKYLRAEVSAGPKVITVDGSGKENIVLVNAKAAAGYPLNIGDAQWFESLPAFGIPLPEYRNATFRGFQVDGDSMKPVLQSGEWILGRALDDWDNLGRNKMYVVVTADSILVKKIQKDAATTFVNLISLNPDYAPIRLDRSEIREMWQVNSKLSFDLEADFQNVSLQSLHQEMKELKEEVRKMAK</sequence>
<evidence type="ECO:0000256" key="3">
    <source>
        <dbReference type="ARBA" id="ARBA00023163"/>
    </source>
</evidence>
<dbReference type="AlphaFoldDB" id="A0A3D8Y3K4"/>
<dbReference type="EMBL" id="QNUL01000035">
    <property type="protein sequence ID" value="REA56716.1"/>
    <property type="molecule type" value="Genomic_DNA"/>
</dbReference>
<gene>
    <name evidence="5" type="ORF">DSL64_26120</name>
</gene>
<organism evidence="5 6">
    <name type="scientific">Dyadobacter luteus</name>
    <dbReference type="NCBI Taxonomy" id="2259619"/>
    <lineage>
        <taxon>Bacteria</taxon>
        <taxon>Pseudomonadati</taxon>
        <taxon>Bacteroidota</taxon>
        <taxon>Cytophagia</taxon>
        <taxon>Cytophagales</taxon>
        <taxon>Spirosomataceae</taxon>
        <taxon>Dyadobacter</taxon>
    </lineage>
</organism>
<dbReference type="PANTHER" id="PTHR40661">
    <property type="match status" value="1"/>
</dbReference>
<dbReference type="RefSeq" id="WP_115833909.1">
    <property type="nucleotide sequence ID" value="NZ_QNUL01000035.1"/>
</dbReference>
<dbReference type="CDD" id="cd06529">
    <property type="entry name" value="S24_LexA-like"/>
    <property type="match status" value="1"/>
</dbReference>
<dbReference type="InterPro" id="IPR039418">
    <property type="entry name" value="LexA-like"/>
</dbReference>
<dbReference type="OrthoDB" id="3831186at2"/>
<feature type="domain" description="HTH cro/C1-type" evidence="4">
    <location>
        <begin position="10"/>
        <end position="63"/>
    </location>
</feature>
<evidence type="ECO:0000259" key="4">
    <source>
        <dbReference type="PROSITE" id="PS50943"/>
    </source>
</evidence>
<dbReference type="InterPro" id="IPR010982">
    <property type="entry name" value="Lambda_DNA-bd_dom_sf"/>
</dbReference>
<evidence type="ECO:0000256" key="1">
    <source>
        <dbReference type="ARBA" id="ARBA00023015"/>
    </source>
</evidence>
<dbReference type="Pfam" id="PF00717">
    <property type="entry name" value="Peptidase_S24"/>
    <property type="match status" value="1"/>
</dbReference>
<keyword evidence="1" id="KW-0805">Transcription regulation</keyword>
<dbReference type="Gene3D" id="1.10.260.40">
    <property type="entry name" value="lambda repressor-like DNA-binding domains"/>
    <property type="match status" value="1"/>
</dbReference>
<dbReference type="Pfam" id="PF01381">
    <property type="entry name" value="HTH_3"/>
    <property type="match status" value="1"/>
</dbReference>
<evidence type="ECO:0000313" key="6">
    <source>
        <dbReference type="Proteomes" id="UP000256373"/>
    </source>
</evidence>
<dbReference type="InterPro" id="IPR001387">
    <property type="entry name" value="Cro/C1-type_HTH"/>
</dbReference>
<keyword evidence="6" id="KW-1185">Reference proteome</keyword>
<dbReference type="PROSITE" id="PS50943">
    <property type="entry name" value="HTH_CROC1"/>
    <property type="match status" value="1"/>
</dbReference>
<protein>
    <submittedName>
        <fullName evidence="5">DNA-binding protein</fullName>
    </submittedName>
</protein>
<keyword evidence="3" id="KW-0804">Transcription</keyword>
<dbReference type="SMART" id="SM00530">
    <property type="entry name" value="HTH_XRE"/>
    <property type="match status" value="1"/>
</dbReference>
<dbReference type="Gene3D" id="2.10.109.10">
    <property type="entry name" value="Umud Fragment, subunit A"/>
    <property type="match status" value="1"/>
</dbReference>
<proteinExistence type="predicted"/>
<evidence type="ECO:0000256" key="2">
    <source>
        <dbReference type="ARBA" id="ARBA00023125"/>
    </source>
</evidence>
<dbReference type="GO" id="GO:0003677">
    <property type="term" value="F:DNA binding"/>
    <property type="evidence" value="ECO:0007669"/>
    <property type="project" value="UniProtKB-KW"/>
</dbReference>
<keyword evidence="2 5" id="KW-0238">DNA-binding</keyword>
<dbReference type="InterPro" id="IPR015927">
    <property type="entry name" value="Peptidase_S24_S26A/B/C"/>
</dbReference>
<reference evidence="5 6" key="1">
    <citation type="submission" date="2018-07" db="EMBL/GenBank/DDBJ databases">
        <title>Dyadobacter roseus sp. nov., isolated from rose rhizosphere soil.</title>
        <authorList>
            <person name="Chen L."/>
        </authorList>
    </citation>
    <scope>NUCLEOTIDE SEQUENCE [LARGE SCALE GENOMIC DNA]</scope>
    <source>
        <strain evidence="5 6">RS19</strain>
    </source>
</reference>
<dbReference type="PANTHER" id="PTHR40661:SF3">
    <property type="entry name" value="FELS-1 PROPHAGE TRANSCRIPTIONAL REGULATOR"/>
    <property type="match status" value="1"/>
</dbReference>
<evidence type="ECO:0000313" key="5">
    <source>
        <dbReference type="EMBL" id="REA56716.1"/>
    </source>
</evidence>
<dbReference type="CDD" id="cd00093">
    <property type="entry name" value="HTH_XRE"/>
    <property type="match status" value="1"/>
</dbReference>
<accession>A0A3D8Y3K4</accession>